<dbReference type="InterPro" id="IPR051043">
    <property type="entry name" value="Sulfatase_Mod_Factor_Kinase"/>
</dbReference>
<name>A0A2S8GG41_9BACT</name>
<dbReference type="PANTHER" id="PTHR23150">
    <property type="entry name" value="SULFATASE MODIFYING FACTOR 1, 2"/>
    <property type="match status" value="1"/>
</dbReference>
<accession>A0A2S8GG41</accession>
<evidence type="ECO:0000256" key="1">
    <source>
        <dbReference type="SAM" id="SignalP"/>
    </source>
</evidence>
<dbReference type="SUPFAM" id="SSF56436">
    <property type="entry name" value="C-type lectin-like"/>
    <property type="match status" value="1"/>
</dbReference>
<protein>
    <submittedName>
        <fullName evidence="3">Transcriptional regulator</fullName>
    </submittedName>
</protein>
<dbReference type="RefSeq" id="WP_105350543.1">
    <property type="nucleotide sequence ID" value="NZ_PUIB01000001.1"/>
</dbReference>
<dbReference type="PANTHER" id="PTHR23150:SF19">
    <property type="entry name" value="FORMYLGLYCINE-GENERATING ENZYME"/>
    <property type="match status" value="1"/>
</dbReference>
<evidence type="ECO:0000313" key="3">
    <source>
        <dbReference type="EMBL" id="PQO43435.1"/>
    </source>
</evidence>
<dbReference type="Gene3D" id="3.90.1580.10">
    <property type="entry name" value="paralog of FGE (formylglycine-generating enzyme)"/>
    <property type="match status" value="1"/>
</dbReference>
<proteinExistence type="predicted"/>
<dbReference type="EMBL" id="PUIB01000001">
    <property type="protein sequence ID" value="PQO43435.1"/>
    <property type="molecule type" value="Genomic_DNA"/>
</dbReference>
<dbReference type="Pfam" id="PF03781">
    <property type="entry name" value="FGE-sulfatase"/>
    <property type="match status" value="1"/>
</dbReference>
<feature type="domain" description="Sulfatase-modifying factor enzyme-like" evidence="2">
    <location>
        <begin position="59"/>
        <end position="289"/>
    </location>
</feature>
<feature type="chain" id="PRO_5015429288" evidence="1">
    <location>
        <begin position="19"/>
        <end position="377"/>
    </location>
</feature>
<comment type="caution">
    <text evidence="3">The sequence shown here is derived from an EMBL/GenBank/DDBJ whole genome shotgun (WGS) entry which is preliminary data.</text>
</comment>
<feature type="signal peptide" evidence="1">
    <location>
        <begin position="1"/>
        <end position="18"/>
    </location>
</feature>
<evidence type="ECO:0000259" key="2">
    <source>
        <dbReference type="Pfam" id="PF03781"/>
    </source>
</evidence>
<dbReference type="InterPro" id="IPR042095">
    <property type="entry name" value="SUMF_sf"/>
</dbReference>
<evidence type="ECO:0000313" key="4">
    <source>
        <dbReference type="Proteomes" id="UP000239388"/>
    </source>
</evidence>
<dbReference type="GO" id="GO:0120147">
    <property type="term" value="F:formylglycine-generating oxidase activity"/>
    <property type="evidence" value="ECO:0007669"/>
    <property type="project" value="TreeGrafter"/>
</dbReference>
<keyword evidence="1" id="KW-0732">Signal</keyword>
<organism evidence="3 4">
    <name type="scientific">Blastopirellula marina</name>
    <dbReference type="NCBI Taxonomy" id="124"/>
    <lineage>
        <taxon>Bacteria</taxon>
        <taxon>Pseudomonadati</taxon>
        <taxon>Planctomycetota</taxon>
        <taxon>Planctomycetia</taxon>
        <taxon>Pirellulales</taxon>
        <taxon>Pirellulaceae</taxon>
        <taxon>Blastopirellula</taxon>
    </lineage>
</organism>
<reference evidence="3 4" key="1">
    <citation type="submission" date="2018-02" db="EMBL/GenBank/DDBJ databases">
        <title>Comparative genomes isolates from brazilian mangrove.</title>
        <authorList>
            <person name="Araujo J.E."/>
            <person name="Taketani R.G."/>
            <person name="Silva M.C.P."/>
            <person name="Loureco M.V."/>
            <person name="Andreote F.D."/>
        </authorList>
    </citation>
    <scope>NUCLEOTIDE SEQUENCE [LARGE SCALE GENOMIC DNA]</scope>
    <source>
        <strain evidence="3 4">NAP PRIS-MGV</strain>
    </source>
</reference>
<dbReference type="InterPro" id="IPR005532">
    <property type="entry name" value="SUMF_dom"/>
</dbReference>
<dbReference type="InterPro" id="IPR016187">
    <property type="entry name" value="CTDL_fold"/>
</dbReference>
<gene>
    <name evidence="3" type="ORF">C5Y98_00545</name>
</gene>
<dbReference type="AlphaFoldDB" id="A0A2S8GG41"/>
<sequence>MRITIVCWMLLWAPVAPAAGDTLGVVSSKPTEGPYVEIDGGYMVPYEFTIPGTTAKLAMAPIPGGTHVMGAGDAAYSVTIEPFWMARTETNWEQYQAFMRLYDLFQKFEESGVRRVTDRNKIDAVTTPTPLCSRRIAFENGEDPQQAAVTMTQYAAMQFSKWISGVTGQQYRLPSEAEWEHAALGGAAGPYALADADKLEDYAWYSANADEMQHKVGEKLPNRYGLYDVHGNVSEWVLDAYVEQPPVELAGKTFTVAAAIQWSDKPFPLCLKGGSWDDDPEACKITAKLGSNDDVWKNFDPNLPRSPWWFTNYPATCVGFRVIRPLRTLPSAEMARYWEPSAEETKLDIAERLKNRRGVSGLVDQQLPAAIEQAEKK</sequence>
<dbReference type="OrthoDB" id="9812426at2"/>
<dbReference type="Proteomes" id="UP000239388">
    <property type="component" value="Unassembled WGS sequence"/>
</dbReference>